<dbReference type="InterPro" id="IPR006463">
    <property type="entry name" value="MiaB_methiolase"/>
</dbReference>
<evidence type="ECO:0000256" key="6">
    <source>
        <dbReference type="ARBA" id="ARBA00023004"/>
    </source>
</evidence>
<dbReference type="InterPro" id="IPR020612">
    <property type="entry name" value="Methylthiotransferase_CS"/>
</dbReference>
<comment type="cofactor">
    <cofactor evidence="12">
        <name>[4Fe-4S] cluster</name>
        <dbReference type="ChEBI" id="CHEBI:49883"/>
    </cofactor>
    <text evidence="12">Binds 2 [4Fe-4S] clusters. One cluster is coordinated with 3 cysteines and an exchangeable S-adenosyl-L-methionine.</text>
</comment>
<evidence type="ECO:0000256" key="10">
    <source>
        <dbReference type="ARBA" id="ARBA00080698"/>
    </source>
</evidence>
<dbReference type="InterPro" id="IPR038135">
    <property type="entry name" value="Methylthiotransferase_N_sf"/>
</dbReference>
<dbReference type="HAMAP" id="MF_01864">
    <property type="entry name" value="tRNA_metthiotr_MiaB"/>
    <property type="match status" value="1"/>
</dbReference>
<dbReference type="NCBIfam" id="TIGR00089">
    <property type="entry name" value="MiaB/RimO family radical SAM methylthiotransferase"/>
    <property type="match status" value="1"/>
</dbReference>
<evidence type="ECO:0000259" key="14">
    <source>
        <dbReference type="PROSITE" id="PS51449"/>
    </source>
</evidence>
<dbReference type="SFLD" id="SFLDS00029">
    <property type="entry name" value="Radical_SAM"/>
    <property type="match status" value="1"/>
</dbReference>
<keyword evidence="6 12" id="KW-0408">Iron</keyword>
<evidence type="ECO:0000313" key="16">
    <source>
        <dbReference type="EMBL" id="MAH62205.1"/>
    </source>
</evidence>
<comment type="similarity">
    <text evidence="12">Belongs to the methylthiotransferase family. MiaB subfamily.</text>
</comment>
<dbReference type="SFLD" id="SFLDG01082">
    <property type="entry name" value="B12-binding_domain_containing"/>
    <property type="match status" value="1"/>
</dbReference>
<comment type="subunit">
    <text evidence="12">Monomer.</text>
</comment>
<dbReference type="InterPro" id="IPR013848">
    <property type="entry name" value="Methylthiotransferase_N"/>
</dbReference>
<name>A0A2D6YG98_9DELT</name>
<feature type="domain" description="Radical SAM core" evidence="15">
    <location>
        <begin position="152"/>
        <end position="379"/>
    </location>
</feature>
<evidence type="ECO:0000256" key="5">
    <source>
        <dbReference type="ARBA" id="ARBA00022723"/>
    </source>
</evidence>
<sequence length="446" mass="50591">MKSTLPKRKVHIATFGCQMNEYDSDKMLEILNQENYQYTDEAGEADLILLNTCSVRNKAEQKVYSLLGRLRKLKQANPKLKIGVGGCVAQQEGQQILARERSVDLVFGTDNLFELPELLAEVDQGERIARTNRVAPRQKVRNFIPEEVSLSKGANLKAHLAITKGCNNFCSFCVVPVTRGLEVSREPENILQEARNLVTQGVREICLLGQNVNSYKADGVDFIELLRRMDKIEKLQRIRFTSPHPKDFREELAEGFAELPSLCEQLHLPLQSGSDRVLRRMRRWYTLEKYLEKVALYRRYVPQGTLSTDMIVGFPGETEEDFEQTLQAIQTVHYDQIFAFKYSPRPETPAAAYSGQLPEEVKVERLRRLLELQEPIVKAKTKALIGSLQEVLVEGPYLKDPSRLNGRSRGYHSVVIANCDAEPGELVPVQITGAKTYLLEAEPLSK</sequence>
<evidence type="ECO:0000256" key="4">
    <source>
        <dbReference type="ARBA" id="ARBA00022691"/>
    </source>
</evidence>
<proteinExistence type="inferred from homology"/>
<dbReference type="GO" id="GO:0005829">
    <property type="term" value="C:cytosol"/>
    <property type="evidence" value="ECO:0007669"/>
    <property type="project" value="TreeGrafter"/>
</dbReference>
<reference evidence="17" key="1">
    <citation type="submission" date="2017-09" db="EMBL/GenBank/DDBJ databases">
        <title>The Reconstruction of 2,631 Draft Metagenome-Assembled Genomes from the Global Oceans.</title>
        <authorList>
            <person name="Tully B.J."/>
            <person name="Graham E.D."/>
            <person name="Heidelberg J.F."/>
        </authorList>
    </citation>
    <scope>NUCLEOTIDE SEQUENCE [LARGE SCALE GENOMIC DNA]</scope>
</reference>
<dbReference type="AlphaFoldDB" id="A0A2D6YG98"/>
<evidence type="ECO:0000313" key="17">
    <source>
        <dbReference type="Proteomes" id="UP000226525"/>
    </source>
</evidence>
<dbReference type="Pfam" id="PF01938">
    <property type="entry name" value="TRAM"/>
    <property type="match status" value="1"/>
</dbReference>
<comment type="caution">
    <text evidence="16">The sequence shown here is derived from an EMBL/GenBank/DDBJ whole genome shotgun (WGS) entry which is preliminary data.</text>
</comment>
<keyword evidence="7 12" id="KW-0411">Iron-sulfur</keyword>
<dbReference type="EMBL" id="NZEX01000018">
    <property type="protein sequence ID" value="MAH62205.1"/>
    <property type="molecule type" value="Genomic_DNA"/>
</dbReference>
<feature type="binding site" evidence="12">
    <location>
        <position position="170"/>
    </location>
    <ligand>
        <name>[4Fe-4S] cluster</name>
        <dbReference type="ChEBI" id="CHEBI:49883"/>
        <label>2</label>
        <note>4Fe-4S-S-AdoMet</note>
    </ligand>
</feature>
<dbReference type="InterPro" id="IPR006638">
    <property type="entry name" value="Elp3/MiaA/NifB-like_rSAM"/>
</dbReference>
<evidence type="ECO:0000256" key="3">
    <source>
        <dbReference type="ARBA" id="ARBA00022679"/>
    </source>
</evidence>
<keyword evidence="3 12" id="KW-0808">Transferase</keyword>
<feature type="binding site" evidence="12">
    <location>
        <position position="166"/>
    </location>
    <ligand>
        <name>[4Fe-4S] cluster</name>
        <dbReference type="ChEBI" id="CHEBI:49883"/>
        <label>2</label>
        <note>4Fe-4S-S-AdoMet</note>
    </ligand>
</feature>
<evidence type="ECO:0000256" key="9">
    <source>
        <dbReference type="ARBA" id="ARBA00068570"/>
    </source>
</evidence>
<comment type="catalytic activity">
    <reaction evidence="12">
        <text>N(6)-dimethylallyladenosine(37) in tRNA + (sulfur carrier)-SH + AH2 + 2 S-adenosyl-L-methionine = 2-methylsulfanyl-N(6)-dimethylallyladenosine(37) in tRNA + (sulfur carrier)-H + 5'-deoxyadenosine + L-methionine + A + S-adenosyl-L-homocysteine + 2 H(+)</text>
        <dbReference type="Rhea" id="RHEA:37067"/>
        <dbReference type="Rhea" id="RHEA-COMP:10375"/>
        <dbReference type="Rhea" id="RHEA-COMP:10376"/>
        <dbReference type="Rhea" id="RHEA-COMP:14737"/>
        <dbReference type="Rhea" id="RHEA-COMP:14739"/>
        <dbReference type="ChEBI" id="CHEBI:13193"/>
        <dbReference type="ChEBI" id="CHEBI:15378"/>
        <dbReference type="ChEBI" id="CHEBI:17319"/>
        <dbReference type="ChEBI" id="CHEBI:17499"/>
        <dbReference type="ChEBI" id="CHEBI:29917"/>
        <dbReference type="ChEBI" id="CHEBI:57844"/>
        <dbReference type="ChEBI" id="CHEBI:57856"/>
        <dbReference type="ChEBI" id="CHEBI:59789"/>
        <dbReference type="ChEBI" id="CHEBI:64428"/>
        <dbReference type="ChEBI" id="CHEBI:74415"/>
        <dbReference type="ChEBI" id="CHEBI:74417"/>
        <dbReference type="EC" id="2.8.4.3"/>
    </reaction>
</comment>
<dbReference type="PROSITE" id="PS51449">
    <property type="entry name" value="MTTASE_N"/>
    <property type="match status" value="1"/>
</dbReference>
<dbReference type="InterPro" id="IPR023404">
    <property type="entry name" value="rSAM_horseshoe"/>
</dbReference>
<evidence type="ECO:0000256" key="12">
    <source>
        <dbReference type="HAMAP-Rule" id="MF_01864"/>
    </source>
</evidence>
<accession>A0A2D6YG98</accession>
<dbReference type="SFLD" id="SFLDG01061">
    <property type="entry name" value="methylthiotransferase"/>
    <property type="match status" value="1"/>
</dbReference>
<protein>
    <recommendedName>
        <fullName evidence="9 12">tRNA-2-methylthio-N(6)-dimethylallyladenosine synthase</fullName>
        <ecNumber evidence="8 12">2.8.4.3</ecNumber>
    </recommendedName>
    <alternativeName>
        <fullName evidence="11 12">(Dimethylallyl)adenosine tRNA methylthiotransferase MiaB</fullName>
    </alternativeName>
    <alternativeName>
        <fullName evidence="10 12">tRNA-i(6)A37 methylthiotransferase</fullName>
    </alternativeName>
</protein>
<dbReference type="SUPFAM" id="SSF102114">
    <property type="entry name" value="Radical SAM enzymes"/>
    <property type="match status" value="1"/>
</dbReference>
<dbReference type="PANTHER" id="PTHR43020">
    <property type="entry name" value="CDK5 REGULATORY SUBUNIT-ASSOCIATED PROTEIN 1"/>
    <property type="match status" value="1"/>
</dbReference>
<evidence type="ECO:0000256" key="2">
    <source>
        <dbReference type="ARBA" id="ARBA00022485"/>
    </source>
</evidence>
<dbReference type="InterPro" id="IPR002792">
    <property type="entry name" value="TRAM_dom"/>
</dbReference>
<evidence type="ECO:0000256" key="11">
    <source>
        <dbReference type="ARBA" id="ARBA00081141"/>
    </source>
</evidence>
<dbReference type="InterPro" id="IPR058240">
    <property type="entry name" value="rSAM_sf"/>
</dbReference>
<feature type="binding site" evidence="12">
    <location>
        <position position="87"/>
    </location>
    <ligand>
        <name>[4Fe-4S] cluster</name>
        <dbReference type="ChEBI" id="CHEBI:49883"/>
        <label>1</label>
    </ligand>
</feature>
<dbReference type="PANTHER" id="PTHR43020:SF2">
    <property type="entry name" value="MITOCHONDRIAL TRNA METHYLTHIOTRANSFERASE CDK5RAP1"/>
    <property type="match status" value="1"/>
</dbReference>
<dbReference type="GO" id="GO:0046872">
    <property type="term" value="F:metal ion binding"/>
    <property type="evidence" value="ECO:0007669"/>
    <property type="project" value="UniProtKB-KW"/>
</dbReference>
<dbReference type="Gene3D" id="3.40.50.12160">
    <property type="entry name" value="Methylthiotransferase, N-terminal domain"/>
    <property type="match status" value="1"/>
</dbReference>
<dbReference type="InterPro" id="IPR007197">
    <property type="entry name" value="rSAM"/>
</dbReference>
<dbReference type="GO" id="GO:0035597">
    <property type="term" value="F:tRNA-2-methylthio-N(6)-dimethylallyladenosine(37) synthase activity"/>
    <property type="evidence" value="ECO:0007669"/>
    <property type="project" value="UniProtKB-EC"/>
</dbReference>
<dbReference type="Pfam" id="PF04055">
    <property type="entry name" value="Radical_SAM"/>
    <property type="match status" value="1"/>
</dbReference>
<keyword evidence="2 12" id="KW-0004">4Fe-4S</keyword>
<organism evidence="16 17">
    <name type="scientific">SAR324 cluster bacterium</name>
    <dbReference type="NCBI Taxonomy" id="2024889"/>
    <lineage>
        <taxon>Bacteria</taxon>
        <taxon>Deltaproteobacteria</taxon>
        <taxon>SAR324 cluster</taxon>
    </lineage>
</organism>
<dbReference type="PROSITE" id="PS50926">
    <property type="entry name" value="TRAM"/>
    <property type="match status" value="1"/>
</dbReference>
<keyword evidence="12" id="KW-0819">tRNA processing</keyword>
<dbReference type="PROSITE" id="PS51918">
    <property type="entry name" value="RADICAL_SAM"/>
    <property type="match status" value="1"/>
</dbReference>
<evidence type="ECO:0000259" key="15">
    <source>
        <dbReference type="PROSITE" id="PS51918"/>
    </source>
</evidence>
<keyword evidence="4 12" id="KW-0949">S-adenosyl-L-methionine</keyword>
<gene>
    <name evidence="12" type="primary">miaB</name>
    <name evidence="16" type="ORF">CMN54_01895</name>
</gene>
<evidence type="ECO:0000256" key="8">
    <source>
        <dbReference type="ARBA" id="ARBA00033765"/>
    </source>
</evidence>
<dbReference type="InterPro" id="IPR005839">
    <property type="entry name" value="Methylthiotransferase"/>
</dbReference>
<dbReference type="EC" id="2.8.4.3" evidence="8 12"/>
<dbReference type="FunFam" id="3.80.30.20:FF:000001">
    <property type="entry name" value="tRNA-2-methylthio-N(6)-dimethylallyladenosine synthase 2"/>
    <property type="match status" value="1"/>
</dbReference>
<comment type="subcellular location">
    <subcellularLocation>
        <location evidence="12">Cytoplasm</location>
    </subcellularLocation>
</comment>
<keyword evidence="12" id="KW-0963">Cytoplasm</keyword>
<dbReference type="NCBIfam" id="TIGR01574">
    <property type="entry name" value="miaB-methiolase"/>
    <property type="match status" value="1"/>
</dbReference>
<dbReference type="GO" id="GO:0051539">
    <property type="term" value="F:4 iron, 4 sulfur cluster binding"/>
    <property type="evidence" value="ECO:0007669"/>
    <property type="project" value="UniProtKB-UniRule"/>
</dbReference>
<dbReference type="Proteomes" id="UP000226525">
    <property type="component" value="Unassembled WGS sequence"/>
</dbReference>
<feature type="binding site" evidence="12">
    <location>
        <position position="17"/>
    </location>
    <ligand>
        <name>[4Fe-4S] cluster</name>
        <dbReference type="ChEBI" id="CHEBI:49883"/>
        <label>1</label>
    </ligand>
</feature>
<dbReference type="PROSITE" id="PS01278">
    <property type="entry name" value="MTTASE_RADICAL"/>
    <property type="match status" value="1"/>
</dbReference>
<feature type="binding site" evidence="12">
    <location>
        <position position="173"/>
    </location>
    <ligand>
        <name>[4Fe-4S] cluster</name>
        <dbReference type="ChEBI" id="CHEBI:49883"/>
        <label>2</label>
        <note>4Fe-4S-S-AdoMet</note>
    </ligand>
</feature>
<dbReference type="SMART" id="SM00729">
    <property type="entry name" value="Elp3"/>
    <property type="match status" value="1"/>
</dbReference>
<feature type="domain" description="MTTase N-terminal" evidence="14">
    <location>
        <begin position="8"/>
        <end position="124"/>
    </location>
</feature>
<dbReference type="SFLD" id="SFLDF00273">
    <property type="entry name" value="(dimethylallyl)adenosine_tRNA"/>
    <property type="match status" value="1"/>
</dbReference>
<evidence type="ECO:0000256" key="7">
    <source>
        <dbReference type="ARBA" id="ARBA00023014"/>
    </source>
</evidence>
<keyword evidence="5 12" id="KW-0479">Metal-binding</keyword>
<feature type="binding site" evidence="12">
    <location>
        <position position="53"/>
    </location>
    <ligand>
        <name>[4Fe-4S] cluster</name>
        <dbReference type="ChEBI" id="CHEBI:49883"/>
        <label>1</label>
    </ligand>
</feature>
<evidence type="ECO:0000259" key="13">
    <source>
        <dbReference type="PROSITE" id="PS50926"/>
    </source>
</evidence>
<comment type="function">
    <text evidence="1 12">Catalyzes the methylthiolation of N6-(dimethylallyl)adenosine (i(6)A), leading to the formation of 2-methylthio-N6-(dimethylallyl)adenosine (ms(2)i(6)A) at position 37 in tRNAs that read codons beginning with uridine.</text>
</comment>
<evidence type="ECO:0000256" key="1">
    <source>
        <dbReference type="ARBA" id="ARBA00003234"/>
    </source>
</evidence>
<dbReference type="FunFam" id="3.40.50.12160:FF:000003">
    <property type="entry name" value="CDK5 regulatory subunit-associated protein 1"/>
    <property type="match status" value="1"/>
</dbReference>
<dbReference type="CDD" id="cd01335">
    <property type="entry name" value="Radical_SAM"/>
    <property type="match status" value="1"/>
</dbReference>
<dbReference type="Pfam" id="PF00919">
    <property type="entry name" value="UPF0004"/>
    <property type="match status" value="1"/>
</dbReference>
<feature type="domain" description="TRAM" evidence="13">
    <location>
        <begin position="382"/>
        <end position="445"/>
    </location>
</feature>
<dbReference type="Gene3D" id="3.80.30.20">
    <property type="entry name" value="tm_1862 like domain"/>
    <property type="match status" value="1"/>
</dbReference>